<protein>
    <submittedName>
        <fullName evidence="2">Uncharacterized protein</fullName>
    </submittedName>
</protein>
<dbReference type="Proteomes" id="UP000298663">
    <property type="component" value="Unassembled WGS sequence"/>
</dbReference>
<comment type="caution">
    <text evidence="2">The sequence shown here is derived from an EMBL/GenBank/DDBJ whole genome shotgun (WGS) entry which is preliminary data.</text>
</comment>
<name>A0A4V5ZZS6_STECR</name>
<sequence>MQIPDHFVFGQLLLQFFDWLVGFFCFLFDNRFHFLVFFISSMGDFASDLVKERVIETLDQVGMLDISSKVFTLFYGLLTT</sequence>
<evidence type="ECO:0000256" key="1">
    <source>
        <dbReference type="SAM" id="Phobius"/>
    </source>
</evidence>
<accession>A0A4V5ZZS6</accession>
<reference evidence="2 3" key="2">
    <citation type="journal article" date="2019" name="G3 (Bethesda)">
        <title>Hybrid Assembly of the Genome of the Entomopathogenic Nematode Steinernema carpocapsae Identifies the X-Chromosome.</title>
        <authorList>
            <person name="Serra L."/>
            <person name="Macchietto M."/>
            <person name="Macias-Munoz A."/>
            <person name="McGill C.J."/>
            <person name="Rodriguez I.M."/>
            <person name="Rodriguez B."/>
            <person name="Murad R."/>
            <person name="Mortazavi A."/>
        </authorList>
    </citation>
    <scope>NUCLEOTIDE SEQUENCE [LARGE SCALE GENOMIC DNA]</scope>
    <source>
        <strain evidence="2 3">ALL</strain>
    </source>
</reference>
<keyword evidence="3" id="KW-1185">Reference proteome</keyword>
<gene>
    <name evidence="2" type="ORF">L596_030941</name>
</gene>
<organism evidence="2 3">
    <name type="scientific">Steinernema carpocapsae</name>
    <name type="common">Entomopathogenic nematode</name>
    <dbReference type="NCBI Taxonomy" id="34508"/>
    <lineage>
        <taxon>Eukaryota</taxon>
        <taxon>Metazoa</taxon>
        <taxon>Ecdysozoa</taxon>
        <taxon>Nematoda</taxon>
        <taxon>Chromadorea</taxon>
        <taxon>Rhabditida</taxon>
        <taxon>Tylenchina</taxon>
        <taxon>Panagrolaimomorpha</taxon>
        <taxon>Strongyloidoidea</taxon>
        <taxon>Steinernematidae</taxon>
        <taxon>Steinernema</taxon>
    </lineage>
</organism>
<proteinExistence type="predicted"/>
<feature type="transmembrane region" description="Helical" evidence="1">
    <location>
        <begin position="6"/>
        <end position="28"/>
    </location>
</feature>
<keyword evidence="1" id="KW-0472">Membrane</keyword>
<dbReference type="EMBL" id="AZBU02000008">
    <property type="protein sequence ID" value="TKR68695.1"/>
    <property type="molecule type" value="Genomic_DNA"/>
</dbReference>
<dbReference type="OrthoDB" id="3366823at2759"/>
<reference evidence="2 3" key="1">
    <citation type="journal article" date="2015" name="Genome Biol.">
        <title>Comparative genomics of Steinernema reveals deeply conserved gene regulatory networks.</title>
        <authorList>
            <person name="Dillman A.R."/>
            <person name="Macchietto M."/>
            <person name="Porter C.F."/>
            <person name="Rogers A."/>
            <person name="Williams B."/>
            <person name="Antoshechkin I."/>
            <person name="Lee M.M."/>
            <person name="Goodwin Z."/>
            <person name="Lu X."/>
            <person name="Lewis E.E."/>
            <person name="Goodrich-Blair H."/>
            <person name="Stock S.P."/>
            <person name="Adams B.J."/>
            <person name="Sternberg P.W."/>
            <person name="Mortazavi A."/>
        </authorList>
    </citation>
    <scope>NUCLEOTIDE SEQUENCE [LARGE SCALE GENOMIC DNA]</scope>
    <source>
        <strain evidence="2 3">ALL</strain>
    </source>
</reference>
<keyword evidence="1" id="KW-1133">Transmembrane helix</keyword>
<evidence type="ECO:0000313" key="2">
    <source>
        <dbReference type="EMBL" id="TKR68695.1"/>
    </source>
</evidence>
<evidence type="ECO:0000313" key="3">
    <source>
        <dbReference type="Proteomes" id="UP000298663"/>
    </source>
</evidence>
<dbReference type="AlphaFoldDB" id="A0A4V5ZZS6"/>
<keyword evidence="1" id="KW-0812">Transmembrane</keyword>